<evidence type="ECO:0000313" key="3">
    <source>
        <dbReference type="EMBL" id="NVH59227.1"/>
    </source>
</evidence>
<feature type="transmembrane region" description="Helical" evidence="1">
    <location>
        <begin position="140"/>
        <end position="164"/>
    </location>
</feature>
<feature type="transmembrane region" description="Helical" evidence="1">
    <location>
        <begin position="111"/>
        <end position="128"/>
    </location>
</feature>
<reference evidence="4 5" key="1">
    <citation type="journal article" date="2020" name="Cell Host Microbe">
        <title>Functional and Genomic Variation between Human-Derived Isolates of Lachnospiraceae Reveals Inter- and Intra-Species Diversity.</title>
        <authorList>
            <person name="Sorbara M.T."/>
            <person name="Littmann E.R."/>
            <person name="Fontana E."/>
            <person name="Moody T.U."/>
            <person name="Kohout C.E."/>
            <person name="Gjonbalaj M."/>
            <person name="Eaton V."/>
            <person name="Seok R."/>
            <person name="Leiner I.M."/>
            <person name="Pamer E.G."/>
        </authorList>
    </citation>
    <scope>NUCLEOTIDE SEQUENCE [LARGE SCALE GENOMIC DNA]</scope>
    <source>
        <strain evidence="3 4">MSK.17.11</strain>
        <strain evidence="2 5">MSK.17.38</strain>
    </source>
</reference>
<keyword evidence="1" id="KW-1133">Transmembrane helix</keyword>
<sequence>MTRNHLEKRTLSISLLTITGLFAAMITLMTAYICHIPYGSNGGYIHFGDTLIYLAAALLPRPYALTAAAIGGGLADLLTAPMWAPATIIIKMLIVLPFTSKTPKLLNAHNLVAPLISLMISATGYYLAEGLLFGSFIAPIASLSGSAIQSGGSAVLFLLSASALDRMHFKNKLWHF</sequence>
<name>A0A850HP52_9FIRM</name>
<organism evidence="3 4">
    <name type="scientific">Dorea phocaeensis</name>
    <dbReference type="NCBI Taxonomy" id="2040291"/>
    <lineage>
        <taxon>Bacteria</taxon>
        <taxon>Bacillati</taxon>
        <taxon>Bacillota</taxon>
        <taxon>Clostridia</taxon>
        <taxon>Lachnospirales</taxon>
        <taxon>Lachnospiraceae</taxon>
        <taxon>Dorea</taxon>
    </lineage>
</organism>
<dbReference type="OrthoDB" id="411368at2"/>
<dbReference type="RefSeq" id="WP_101695697.1">
    <property type="nucleotide sequence ID" value="NZ_JAAITX010000010.1"/>
</dbReference>
<dbReference type="Pfam" id="PF07155">
    <property type="entry name" value="ECF-ribofla_trS"/>
    <property type="match status" value="1"/>
</dbReference>
<dbReference type="EMBL" id="JAAITX010000010">
    <property type="protein sequence ID" value="NVH59227.1"/>
    <property type="molecule type" value="Genomic_DNA"/>
</dbReference>
<reference evidence="3" key="2">
    <citation type="submission" date="2020-02" db="EMBL/GenBank/DDBJ databases">
        <authorList>
            <person name="Littmann E."/>
            <person name="Sorbara M."/>
        </authorList>
    </citation>
    <scope>NUCLEOTIDE SEQUENCE</scope>
    <source>
        <strain evidence="3">MSK.17.11</strain>
        <strain evidence="2">MSK.17.38</strain>
    </source>
</reference>
<feature type="transmembrane region" description="Helical" evidence="1">
    <location>
        <begin position="82"/>
        <end position="99"/>
    </location>
</feature>
<dbReference type="AlphaFoldDB" id="A0A850HP52"/>
<evidence type="ECO:0000313" key="5">
    <source>
        <dbReference type="Proteomes" id="UP000701680"/>
    </source>
</evidence>
<dbReference type="InterPro" id="IPR009825">
    <property type="entry name" value="ECF_substrate-spec-like"/>
</dbReference>
<accession>A0A850HP52</accession>
<dbReference type="Proteomes" id="UP000701680">
    <property type="component" value="Unassembled WGS sequence"/>
</dbReference>
<feature type="transmembrane region" description="Helical" evidence="1">
    <location>
        <begin position="12"/>
        <end position="38"/>
    </location>
</feature>
<dbReference type="Proteomes" id="UP000528555">
    <property type="component" value="Unassembled WGS sequence"/>
</dbReference>
<proteinExistence type="predicted"/>
<comment type="caution">
    <text evidence="3">The sequence shown here is derived from an EMBL/GenBank/DDBJ whole genome shotgun (WGS) entry which is preliminary data.</text>
</comment>
<dbReference type="InterPro" id="IPR023812">
    <property type="entry name" value="CHP04002"/>
</dbReference>
<protein>
    <submittedName>
        <fullName evidence="3">TIGR04002 family protein</fullName>
    </submittedName>
</protein>
<evidence type="ECO:0000313" key="4">
    <source>
        <dbReference type="Proteomes" id="UP000528555"/>
    </source>
</evidence>
<dbReference type="GO" id="GO:0016020">
    <property type="term" value="C:membrane"/>
    <property type="evidence" value="ECO:0007669"/>
    <property type="project" value="InterPro"/>
</dbReference>
<dbReference type="EMBL" id="JAAIUO010000010">
    <property type="protein sequence ID" value="NSK15451.1"/>
    <property type="molecule type" value="Genomic_DNA"/>
</dbReference>
<gene>
    <name evidence="3" type="ORF">G5A66_11445</name>
    <name evidence="2" type="ORF">G5A75_11445</name>
</gene>
<dbReference type="NCBIfam" id="TIGR04002">
    <property type="entry name" value="TIGR04002 family protein"/>
    <property type="match status" value="1"/>
</dbReference>
<dbReference type="Gene3D" id="1.10.1760.20">
    <property type="match status" value="1"/>
</dbReference>
<keyword evidence="1" id="KW-0472">Membrane</keyword>
<keyword evidence="1" id="KW-0812">Transmembrane</keyword>
<evidence type="ECO:0000313" key="2">
    <source>
        <dbReference type="EMBL" id="NSK15451.1"/>
    </source>
</evidence>
<keyword evidence="4" id="KW-1185">Reference proteome</keyword>
<evidence type="ECO:0000256" key="1">
    <source>
        <dbReference type="SAM" id="Phobius"/>
    </source>
</evidence>